<comment type="caution">
    <text evidence="1">The sequence shown here is derived from an EMBL/GenBank/DDBJ whole genome shotgun (WGS) entry which is preliminary data.</text>
</comment>
<keyword evidence="2" id="KW-1185">Reference proteome</keyword>
<dbReference type="EMBL" id="JBEPEK010000215">
    <property type="protein sequence ID" value="MER7183003.1"/>
    <property type="molecule type" value="Genomic_DNA"/>
</dbReference>
<dbReference type="Proteomes" id="UP001474181">
    <property type="component" value="Unassembled WGS sequence"/>
</dbReference>
<organism evidence="1 2">
    <name type="scientific">Streptomyces hyaluromycini</name>
    <dbReference type="NCBI Taxonomy" id="1377993"/>
    <lineage>
        <taxon>Bacteria</taxon>
        <taxon>Bacillati</taxon>
        <taxon>Actinomycetota</taxon>
        <taxon>Actinomycetes</taxon>
        <taxon>Kitasatosporales</taxon>
        <taxon>Streptomycetaceae</taxon>
        <taxon>Streptomyces</taxon>
    </lineage>
</organism>
<dbReference type="SUPFAM" id="SSF55347">
    <property type="entry name" value="Glyceraldehyde-3-phosphate dehydrogenase-like, C-terminal domain"/>
    <property type="match status" value="1"/>
</dbReference>
<sequence>MPALAHAAWLIAEGWIGAPEFPLVWRLRRERAGSGALGDLGSHLVDLPAPAPDRRAAHRGVDDAGDVRGRATAAGGVRLAFDFESMNELLLYGAADPETEAGFRRVLETEVERSAADSSRWTSIR</sequence>
<gene>
    <name evidence="1" type="ORF">ABT404_26625</name>
</gene>
<proteinExistence type="predicted"/>
<dbReference type="RefSeq" id="WP_350784022.1">
    <property type="nucleotide sequence ID" value="NZ_JBEPEK010000215.1"/>
</dbReference>
<reference evidence="1 2" key="1">
    <citation type="submission" date="2024-06" db="EMBL/GenBank/DDBJ databases">
        <title>The Natural Products Discovery Center: Release of the First 8490 Sequenced Strains for Exploring Actinobacteria Biosynthetic Diversity.</title>
        <authorList>
            <person name="Kalkreuter E."/>
            <person name="Kautsar S.A."/>
            <person name="Yang D."/>
            <person name="Bader C.D."/>
            <person name="Teijaro C.N."/>
            <person name="Fluegel L."/>
            <person name="Davis C.M."/>
            <person name="Simpson J.R."/>
            <person name="Lauterbach L."/>
            <person name="Steele A.D."/>
            <person name="Gui C."/>
            <person name="Meng S."/>
            <person name="Li G."/>
            <person name="Viehrig K."/>
            <person name="Ye F."/>
            <person name="Su P."/>
            <person name="Kiefer A.F."/>
            <person name="Nichols A."/>
            <person name="Cepeda A.J."/>
            <person name="Yan W."/>
            <person name="Fan B."/>
            <person name="Jiang Y."/>
            <person name="Adhikari A."/>
            <person name="Zheng C.-J."/>
            <person name="Schuster L."/>
            <person name="Cowan T.M."/>
            <person name="Smanski M.J."/>
            <person name="Chevrette M.G."/>
            <person name="De Carvalho L.P.S."/>
            <person name="Shen B."/>
        </authorList>
    </citation>
    <scope>NUCLEOTIDE SEQUENCE [LARGE SCALE GENOMIC DNA]</scope>
    <source>
        <strain evidence="1 2">NPDC000234</strain>
    </source>
</reference>
<protein>
    <submittedName>
        <fullName evidence="1">Uncharacterized protein</fullName>
    </submittedName>
</protein>
<dbReference type="Gene3D" id="3.30.360.10">
    <property type="entry name" value="Dihydrodipicolinate Reductase, domain 2"/>
    <property type="match status" value="1"/>
</dbReference>
<name>A0ABV1X1X6_9ACTN</name>
<evidence type="ECO:0000313" key="2">
    <source>
        <dbReference type="Proteomes" id="UP001474181"/>
    </source>
</evidence>
<accession>A0ABV1X1X6</accession>
<evidence type="ECO:0000313" key="1">
    <source>
        <dbReference type="EMBL" id="MER7183003.1"/>
    </source>
</evidence>